<dbReference type="RefSeq" id="WP_088909953.1">
    <property type="nucleotide sequence ID" value="NZ_CP018145.1"/>
</dbReference>
<organism evidence="3 4">
    <name type="scientific">Brevibacillus formosus</name>
    <dbReference type="NCBI Taxonomy" id="54913"/>
    <lineage>
        <taxon>Bacteria</taxon>
        <taxon>Bacillati</taxon>
        <taxon>Bacillota</taxon>
        <taxon>Bacilli</taxon>
        <taxon>Bacillales</taxon>
        <taxon>Paenibacillaceae</taxon>
        <taxon>Brevibacillus</taxon>
    </lineage>
</organism>
<reference evidence="3 4" key="1">
    <citation type="submission" date="2016-11" db="EMBL/GenBank/DDBJ databases">
        <authorList>
            <person name="Jaros S."/>
            <person name="Januszkiewicz K."/>
            <person name="Wedrychowicz H."/>
        </authorList>
    </citation>
    <scope>NUCLEOTIDE SEQUENCE [LARGE SCALE GENOMIC DNA]</scope>
    <source>
        <strain evidence="3 4">NF2</strain>
    </source>
</reference>
<gene>
    <name evidence="3" type="ORF">BP422_24105</name>
</gene>
<proteinExistence type="predicted"/>
<dbReference type="Pfam" id="PF20014">
    <property type="entry name" value="GAP1-M"/>
    <property type="match status" value="1"/>
</dbReference>
<evidence type="ECO:0000313" key="4">
    <source>
        <dbReference type="Proteomes" id="UP000197781"/>
    </source>
</evidence>
<dbReference type="Pfam" id="PF20013">
    <property type="entry name" value="GAP1-N2"/>
    <property type="match status" value="1"/>
</dbReference>
<name>A0A220MMR7_9BACL</name>
<dbReference type="KEGG" id="bfm:BP422_24105"/>
<evidence type="ECO:0000259" key="2">
    <source>
        <dbReference type="Pfam" id="PF20014"/>
    </source>
</evidence>
<dbReference type="InterPro" id="IPR045402">
    <property type="entry name" value="GAP1-N2"/>
</dbReference>
<feature type="domain" description="GTPase-associated protein 1 N-terminal" evidence="1">
    <location>
        <begin position="7"/>
        <end position="145"/>
    </location>
</feature>
<dbReference type="InterPro" id="IPR045401">
    <property type="entry name" value="GAP1-M"/>
</dbReference>
<feature type="domain" description="GTPase-associated protein 1 middle" evidence="2">
    <location>
        <begin position="160"/>
        <end position="261"/>
    </location>
</feature>
<dbReference type="AlphaFoldDB" id="A0A220MMR7"/>
<protein>
    <recommendedName>
        <fullName evidence="5">Glycosyltransferase</fullName>
    </recommendedName>
</protein>
<evidence type="ECO:0000259" key="1">
    <source>
        <dbReference type="Pfam" id="PF20013"/>
    </source>
</evidence>
<dbReference type="Proteomes" id="UP000197781">
    <property type="component" value="Chromosome"/>
</dbReference>
<accession>A0A220MMR7</accession>
<evidence type="ECO:0000313" key="3">
    <source>
        <dbReference type="EMBL" id="ASJ56378.1"/>
    </source>
</evidence>
<evidence type="ECO:0008006" key="5">
    <source>
        <dbReference type="Google" id="ProtNLM"/>
    </source>
</evidence>
<dbReference type="EMBL" id="CP018145">
    <property type="protein sequence ID" value="ASJ56378.1"/>
    <property type="molecule type" value="Genomic_DNA"/>
</dbReference>
<sequence length="832" mass="95878">MSNRQPILQQYYTRGRQGVFRSNEGYDTVAKTPGLDNQFIKKTLHPFCVYDAPRQLQERAESNLTLFPEALVSFQAESGEMVLGRSVFVGADFTGQRNTFFSHNYVIPVERRDEFIKNPGKIFGVRTFADRHDDAAGKELPTVDDIPSEKGLSQDRKQLLGQLGVDERLFKQLLFAVMSSLAAKKKVFISLDVDISASSKSAAQLLEILYSCLPYEMRRHFGFLTFSHEPQSKKHIHVTFVEKGSIRPGGGHSDKDFLFDFSLGRVQNVDLQDTGHEYLDFAWEYVNEPRILDAFHQFCEEVLAGADHALALNIRTYYELCALYLIEKGRTSVYESKRAGVWQALNSYLGHSSLIRKKRLIELQEMLMRIEVEALSSKQLPDGETIKQMIESYRVTRQERLQMDLIRFLMDVLMKAKTSRQSSYVAEVYKHLPSNRELFGFMMRTIFGYPQLVKPLFEDYMNERVAAVTSLDQMLKEIRFWTETEPQAMRNAVFIATTTEKVLRLFARERQKLVAAITIHQFFENIDGARSYADELLDELDKSLMKLVALDTLSKDDFQVLIALLEEKPQSFFGTLDMESRHKQEMLMNLAKLHEERSTPHPAEFFRKWDREAISVQQRMIQNMLSKPLHPDEFPQVPLVFYREDHFGQEGFQFAELLEYVQQNGGEAVTLSFIQWTMSQRMFFEGKYLLPAYRQALKAFFLEEKGKRLRDKEWRKRWYAIRNADFRKLLDEVRNETANPLVKLFRHKATVISSAVVLLGAGAWGGYMVWGGTSTHVQPPVTEPEPTRPPAVFVPVYRLMVDEPDIQPVRGVLGKRSQDASTGGQPVQTATP</sequence>